<dbReference type="Proteomes" id="UP001501676">
    <property type="component" value="Unassembled WGS sequence"/>
</dbReference>
<reference evidence="7" key="1">
    <citation type="journal article" date="2019" name="Int. J. Syst. Evol. Microbiol.">
        <title>The Global Catalogue of Microorganisms (GCM) 10K type strain sequencing project: providing services to taxonomists for standard genome sequencing and annotation.</title>
        <authorList>
            <consortium name="The Broad Institute Genomics Platform"/>
            <consortium name="The Broad Institute Genome Sequencing Center for Infectious Disease"/>
            <person name="Wu L."/>
            <person name="Ma J."/>
        </authorList>
    </citation>
    <scope>NUCLEOTIDE SEQUENCE [LARGE SCALE GENOMIC DNA]</scope>
    <source>
        <strain evidence="7">JCM 9458</strain>
    </source>
</reference>
<dbReference type="SUPFAM" id="SSF48179">
    <property type="entry name" value="6-phosphogluconate dehydrogenase C-terminal domain-like"/>
    <property type="match status" value="1"/>
</dbReference>
<evidence type="ECO:0000256" key="3">
    <source>
        <dbReference type="ARBA" id="ARBA00023002"/>
    </source>
</evidence>
<dbReference type="PIRSF" id="PIRSF000105">
    <property type="entry name" value="HCDH"/>
    <property type="match status" value="1"/>
</dbReference>
<dbReference type="InterPro" id="IPR022694">
    <property type="entry name" value="3-OHacyl-CoA_DH"/>
</dbReference>
<evidence type="ECO:0000256" key="2">
    <source>
        <dbReference type="ARBA" id="ARBA00009463"/>
    </source>
</evidence>
<dbReference type="InterPro" id="IPR013328">
    <property type="entry name" value="6PGD_dom2"/>
</dbReference>
<evidence type="ECO:0000259" key="5">
    <source>
        <dbReference type="Pfam" id="PF02737"/>
    </source>
</evidence>
<proteinExistence type="inferred from homology"/>
<feature type="domain" description="3-hydroxyacyl-CoA dehydrogenase NAD binding" evidence="5">
    <location>
        <begin position="6"/>
        <end position="183"/>
    </location>
</feature>
<dbReference type="InterPro" id="IPR036291">
    <property type="entry name" value="NAD(P)-bd_dom_sf"/>
</dbReference>
<dbReference type="Gene3D" id="1.10.1040.10">
    <property type="entry name" value="N-(1-d-carboxylethyl)-l-norvaline Dehydrogenase, domain 2"/>
    <property type="match status" value="1"/>
</dbReference>
<accession>A0ABP6T2L8</accession>
<keyword evidence="7" id="KW-1185">Reference proteome</keyword>
<dbReference type="InterPro" id="IPR006176">
    <property type="entry name" value="3-OHacyl-CoA_DH_NAD-bd"/>
</dbReference>
<dbReference type="Pfam" id="PF00725">
    <property type="entry name" value="3HCDH"/>
    <property type="match status" value="1"/>
</dbReference>
<dbReference type="InterPro" id="IPR006108">
    <property type="entry name" value="3HC_DH_C"/>
</dbReference>
<dbReference type="PANTHER" id="PTHR48075">
    <property type="entry name" value="3-HYDROXYACYL-COA DEHYDROGENASE FAMILY PROTEIN"/>
    <property type="match status" value="1"/>
</dbReference>
<dbReference type="PANTHER" id="PTHR48075:SF5">
    <property type="entry name" value="3-HYDROXYBUTYRYL-COA DEHYDROGENASE"/>
    <property type="match status" value="1"/>
</dbReference>
<dbReference type="SUPFAM" id="SSF51735">
    <property type="entry name" value="NAD(P)-binding Rossmann-fold domains"/>
    <property type="match status" value="1"/>
</dbReference>
<comment type="pathway">
    <text evidence="1">Lipid metabolism; butanoate metabolism.</text>
</comment>
<dbReference type="Pfam" id="PF02737">
    <property type="entry name" value="3HCDH_N"/>
    <property type="match status" value="1"/>
</dbReference>
<keyword evidence="3" id="KW-0560">Oxidoreductase</keyword>
<organism evidence="6 7">
    <name type="scientific">Cryptosporangium minutisporangium</name>
    <dbReference type="NCBI Taxonomy" id="113569"/>
    <lineage>
        <taxon>Bacteria</taxon>
        <taxon>Bacillati</taxon>
        <taxon>Actinomycetota</taxon>
        <taxon>Actinomycetes</taxon>
        <taxon>Cryptosporangiales</taxon>
        <taxon>Cryptosporangiaceae</taxon>
        <taxon>Cryptosporangium</taxon>
    </lineage>
</organism>
<protein>
    <submittedName>
        <fullName evidence="6">3-hydroxybutyryl-CoA dehydrogenase</fullName>
    </submittedName>
</protein>
<evidence type="ECO:0000259" key="4">
    <source>
        <dbReference type="Pfam" id="PF00725"/>
    </source>
</evidence>
<dbReference type="EMBL" id="BAAAYN010000032">
    <property type="protein sequence ID" value="GAA3391450.1"/>
    <property type="molecule type" value="Genomic_DNA"/>
</dbReference>
<evidence type="ECO:0000313" key="7">
    <source>
        <dbReference type="Proteomes" id="UP001501676"/>
    </source>
</evidence>
<comment type="similarity">
    <text evidence="2">Belongs to the 3-hydroxyacyl-CoA dehydrogenase family.</text>
</comment>
<gene>
    <name evidence="6" type="ORF">GCM10020369_49470</name>
</gene>
<dbReference type="NCBIfam" id="NF005875">
    <property type="entry name" value="PRK07819.1"/>
    <property type="match status" value="1"/>
</dbReference>
<dbReference type="InterPro" id="IPR008927">
    <property type="entry name" value="6-PGluconate_DH-like_C_sf"/>
</dbReference>
<comment type="caution">
    <text evidence="6">The sequence shown here is derived from an EMBL/GenBank/DDBJ whole genome shotgun (WGS) entry which is preliminary data.</text>
</comment>
<name>A0ABP6T2L8_9ACTN</name>
<evidence type="ECO:0000313" key="6">
    <source>
        <dbReference type="EMBL" id="GAA3391450.1"/>
    </source>
</evidence>
<dbReference type="Gene3D" id="3.40.50.720">
    <property type="entry name" value="NAD(P)-binding Rossmann-like Domain"/>
    <property type="match status" value="1"/>
</dbReference>
<evidence type="ECO:0000256" key="1">
    <source>
        <dbReference type="ARBA" id="ARBA00005086"/>
    </source>
</evidence>
<sequence>MQIKRVAVIGCGTMGGGVAQVAAQRGYEVVVVEKDAAAVEAGQQKVVAGLDRQLGRGRISADDKQAALDKLRFGTDLDSITEADLVVEAVYEDVALKQDLLRRIDELVGPETLIGSNTSTIPLVILAGATQRPEAIVGLHFFNPVPVMKLVEVIKTPLTLPANIDAFVAFAKDLGKTPVLINDVPGFVGNLLVVPFLLDAIRAFERGVAPMESIDEVLQLGFNHRMGPFRLADLIGLDIVHDMAASMYEEYKDPKYFPPPLLKQYVRLGWLGQKTGRGFYTYDS</sequence>
<dbReference type="RefSeq" id="WP_345730589.1">
    <property type="nucleotide sequence ID" value="NZ_BAAAYN010000032.1"/>
</dbReference>
<feature type="domain" description="3-hydroxyacyl-CoA dehydrogenase C-terminal" evidence="4">
    <location>
        <begin position="186"/>
        <end position="282"/>
    </location>
</feature>